<reference evidence="1" key="1">
    <citation type="submission" date="2014-11" db="EMBL/GenBank/DDBJ databases">
        <authorList>
            <person name="Amaro Gonzalez C."/>
        </authorList>
    </citation>
    <scope>NUCLEOTIDE SEQUENCE</scope>
</reference>
<dbReference type="EMBL" id="GBXM01099290">
    <property type="protein sequence ID" value="JAH09287.1"/>
    <property type="molecule type" value="Transcribed_RNA"/>
</dbReference>
<sequence>MLASVLVKIKKDGFISPAVKVYVYMGNNPKLFPKIMEQLSSSHDFLTTFQDANISMYCGNPQHNGQSTTFYHATYHSSFDC</sequence>
<proteinExistence type="predicted"/>
<evidence type="ECO:0000313" key="1">
    <source>
        <dbReference type="EMBL" id="JAH09287.1"/>
    </source>
</evidence>
<name>A0A0E9PYE8_ANGAN</name>
<reference evidence="1" key="2">
    <citation type="journal article" date="2015" name="Fish Shellfish Immunol.">
        <title>Early steps in the European eel (Anguilla anguilla)-Vibrio vulnificus interaction in the gills: Role of the RtxA13 toxin.</title>
        <authorList>
            <person name="Callol A."/>
            <person name="Pajuelo D."/>
            <person name="Ebbesson L."/>
            <person name="Teles M."/>
            <person name="MacKenzie S."/>
            <person name="Amaro C."/>
        </authorList>
    </citation>
    <scope>NUCLEOTIDE SEQUENCE</scope>
</reference>
<accession>A0A0E9PYE8</accession>
<protein>
    <submittedName>
        <fullName evidence="1">Uncharacterized protein</fullName>
    </submittedName>
</protein>
<organism evidence="1">
    <name type="scientific">Anguilla anguilla</name>
    <name type="common">European freshwater eel</name>
    <name type="synonym">Muraena anguilla</name>
    <dbReference type="NCBI Taxonomy" id="7936"/>
    <lineage>
        <taxon>Eukaryota</taxon>
        <taxon>Metazoa</taxon>
        <taxon>Chordata</taxon>
        <taxon>Craniata</taxon>
        <taxon>Vertebrata</taxon>
        <taxon>Euteleostomi</taxon>
        <taxon>Actinopterygii</taxon>
        <taxon>Neopterygii</taxon>
        <taxon>Teleostei</taxon>
        <taxon>Anguilliformes</taxon>
        <taxon>Anguillidae</taxon>
        <taxon>Anguilla</taxon>
    </lineage>
</organism>
<dbReference type="AlphaFoldDB" id="A0A0E9PYE8"/>